<organism evidence="8">
    <name type="scientific">Lichtheimia ramosa</name>
    <dbReference type="NCBI Taxonomy" id="688394"/>
    <lineage>
        <taxon>Eukaryota</taxon>
        <taxon>Fungi</taxon>
        <taxon>Fungi incertae sedis</taxon>
        <taxon>Mucoromycota</taxon>
        <taxon>Mucoromycotina</taxon>
        <taxon>Mucoromycetes</taxon>
        <taxon>Mucorales</taxon>
        <taxon>Lichtheimiaceae</taxon>
        <taxon>Lichtheimia</taxon>
    </lineage>
</organism>
<feature type="compositionally biased region" description="Basic and acidic residues" evidence="6">
    <location>
        <begin position="1"/>
        <end position="10"/>
    </location>
</feature>
<sequence>MVPHDASHLYDDDEDDTEMSLLNGYGYPYKARPSDEATEGSTGSEDNVRRRQTTNDLEFKPEIDTGDVSDSCFSFRKLWKYTGPGKTDVEFNIFTEHAANDPYFFPFCQGWLMSIAYLDPGNLESDLQAGAIAGYQLLWLLFWAHVIGLVFQLLSARLGTVTGQHLAQLIRRAYSPRVSFVLWAFAQAAIIGADIMEIIGTAIALHILLHLPLWAGVMITTIDTFTFMMIQRYGMRKMEAFFMLLIAIMTGCFWMEMIVSKPDVSQIVRGLIVPVVPKNALIQAVGMLGAVVMPHNMFLHSALVGSRDLGSDPSVRKKREANFYFGIESGLALFISFLVNLAIVVVFAQVFYKPDTPDTADFPGLADADAVLKRTLGQSAQYLWGAGLLAAGQSSTMTGTFAGQYVTEGFFGNIFRKEWHRMAITRGISLVPSMLVAVFAVDRFDTMGELLNVLQSVCLPPVIIPIVKLSSAAVVMSSEFKLSRAMHIVSWMLTVVIIGFNIFLFVSHVTGPISLAVFIILGSIYVGFLIWLTWLPINYSPTSSDDDGWMALPLHEGQGDNQARTSTDDDDISIRSR</sequence>
<dbReference type="GO" id="GO:0005886">
    <property type="term" value="C:plasma membrane"/>
    <property type="evidence" value="ECO:0007669"/>
    <property type="project" value="TreeGrafter"/>
</dbReference>
<feature type="transmembrane region" description="Helical" evidence="7">
    <location>
        <begin position="513"/>
        <end position="534"/>
    </location>
</feature>
<dbReference type="PRINTS" id="PR00447">
    <property type="entry name" value="NATRESASSCMP"/>
</dbReference>
<evidence type="ECO:0000313" key="8">
    <source>
        <dbReference type="EMBL" id="CDS07940.1"/>
    </source>
</evidence>
<dbReference type="OrthoDB" id="409173at2759"/>
<feature type="transmembrane region" description="Helical" evidence="7">
    <location>
        <begin position="180"/>
        <end position="205"/>
    </location>
</feature>
<feature type="region of interest" description="Disordered" evidence="6">
    <location>
        <begin position="1"/>
        <end position="56"/>
    </location>
</feature>
<gene>
    <name evidence="8" type="ORF">LRAMOSA01889</name>
</gene>
<evidence type="ECO:0000256" key="6">
    <source>
        <dbReference type="SAM" id="MobiDB-lite"/>
    </source>
</evidence>
<accession>A0A077WKN4</accession>
<evidence type="ECO:0000256" key="5">
    <source>
        <dbReference type="ARBA" id="ARBA00023136"/>
    </source>
</evidence>
<keyword evidence="3 7" id="KW-0812">Transmembrane</keyword>
<evidence type="ECO:0000256" key="2">
    <source>
        <dbReference type="ARBA" id="ARBA00022448"/>
    </source>
</evidence>
<keyword evidence="2" id="KW-0813">Transport</keyword>
<feature type="transmembrane region" description="Helical" evidence="7">
    <location>
        <begin position="323"/>
        <end position="352"/>
    </location>
</feature>
<feature type="transmembrane region" description="Helical" evidence="7">
    <location>
        <begin position="453"/>
        <end position="476"/>
    </location>
</feature>
<dbReference type="NCBIfam" id="TIGR01197">
    <property type="entry name" value="nramp"/>
    <property type="match status" value="1"/>
</dbReference>
<evidence type="ECO:0000256" key="1">
    <source>
        <dbReference type="ARBA" id="ARBA00004141"/>
    </source>
</evidence>
<dbReference type="GO" id="GO:0034755">
    <property type="term" value="P:iron ion transmembrane transport"/>
    <property type="evidence" value="ECO:0007669"/>
    <property type="project" value="TreeGrafter"/>
</dbReference>
<keyword evidence="5 7" id="KW-0472">Membrane</keyword>
<feature type="transmembrane region" description="Helical" evidence="7">
    <location>
        <begin position="423"/>
        <end position="441"/>
    </location>
</feature>
<feature type="transmembrane region" description="Helical" evidence="7">
    <location>
        <begin position="280"/>
        <end position="303"/>
    </location>
</feature>
<evidence type="ECO:0000256" key="3">
    <source>
        <dbReference type="ARBA" id="ARBA00022692"/>
    </source>
</evidence>
<dbReference type="Pfam" id="PF01566">
    <property type="entry name" value="Nramp"/>
    <property type="match status" value="1"/>
</dbReference>
<dbReference type="PANTHER" id="PTHR11706">
    <property type="entry name" value="SOLUTE CARRIER PROTEIN FAMILY 11 MEMBER"/>
    <property type="match status" value="1"/>
</dbReference>
<feature type="region of interest" description="Disordered" evidence="6">
    <location>
        <begin position="555"/>
        <end position="577"/>
    </location>
</feature>
<proteinExistence type="predicted"/>
<protein>
    <submittedName>
        <fullName evidence="8">Uncharacterized protein</fullName>
    </submittedName>
</protein>
<dbReference type="NCBIfam" id="NF037982">
    <property type="entry name" value="Nramp_1"/>
    <property type="match status" value="1"/>
</dbReference>
<dbReference type="EMBL" id="LK023324">
    <property type="protein sequence ID" value="CDS07940.1"/>
    <property type="molecule type" value="Genomic_DNA"/>
</dbReference>
<feature type="transmembrane region" description="Helical" evidence="7">
    <location>
        <begin position="488"/>
        <end position="507"/>
    </location>
</feature>
<feature type="transmembrane region" description="Helical" evidence="7">
    <location>
        <begin position="242"/>
        <end position="260"/>
    </location>
</feature>
<comment type="subcellular location">
    <subcellularLocation>
        <location evidence="1">Membrane</location>
        <topology evidence="1">Multi-pass membrane protein</topology>
    </subcellularLocation>
</comment>
<evidence type="ECO:0000256" key="4">
    <source>
        <dbReference type="ARBA" id="ARBA00022989"/>
    </source>
</evidence>
<dbReference type="GO" id="GO:0015086">
    <property type="term" value="F:cadmium ion transmembrane transporter activity"/>
    <property type="evidence" value="ECO:0007669"/>
    <property type="project" value="TreeGrafter"/>
</dbReference>
<dbReference type="PANTHER" id="PTHR11706:SF33">
    <property type="entry name" value="NATURAL RESISTANCE-ASSOCIATED MACROPHAGE PROTEIN 2"/>
    <property type="match status" value="1"/>
</dbReference>
<evidence type="ECO:0000256" key="7">
    <source>
        <dbReference type="SAM" id="Phobius"/>
    </source>
</evidence>
<name>A0A077WKN4_9FUNG</name>
<dbReference type="GO" id="GO:0005384">
    <property type="term" value="F:manganese ion transmembrane transporter activity"/>
    <property type="evidence" value="ECO:0007669"/>
    <property type="project" value="TreeGrafter"/>
</dbReference>
<dbReference type="AlphaFoldDB" id="A0A077WKN4"/>
<reference evidence="8" key="1">
    <citation type="journal article" date="2014" name="Genome Announc.">
        <title>De novo whole-genome sequence and genome annotation of Lichtheimia ramosa.</title>
        <authorList>
            <person name="Linde J."/>
            <person name="Schwartze V."/>
            <person name="Binder U."/>
            <person name="Lass-Florl C."/>
            <person name="Voigt K."/>
            <person name="Horn F."/>
        </authorList>
    </citation>
    <scope>NUCLEOTIDE SEQUENCE</scope>
    <source>
        <strain evidence="8">JMRC FSU:6197</strain>
    </source>
</reference>
<dbReference type="InterPro" id="IPR001046">
    <property type="entry name" value="NRAMP_fam"/>
</dbReference>
<feature type="transmembrane region" description="Helical" evidence="7">
    <location>
        <begin position="137"/>
        <end position="159"/>
    </location>
</feature>
<keyword evidence="4 7" id="KW-1133">Transmembrane helix</keyword>